<proteinExistence type="predicted"/>
<name>A0A2K1WXC0_POPTR</name>
<gene>
    <name evidence="1" type="ORF">POPTR_018G073800</name>
</gene>
<dbReference type="EMBL" id="CM009307">
    <property type="protein sequence ID" value="PNS93179.1"/>
    <property type="molecule type" value="Genomic_DNA"/>
</dbReference>
<organism evidence="1 2">
    <name type="scientific">Populus trichocarpa</name>
    <name type="common">Western balsam poplar</name>
    <name type="synonym">Populus balsamifera subsp. trichocarpa</name>
    <dbReference type="NCBI Taxonomy" id="3694"/>
    <lineage>
        <taxon>Eukaryota</taxon>
        <taxon>Viridiplantae</taxon>
        <taxon>Streptophyta</taxon>
        <taxon>Embryophyta</taxon>
        <taxon>Tracheophyta</taxon>
        <taxon>Spermatophyta</taxon>
        <taxon>Magnoliopsida</taxon>
        <taxon>eudicotyledons</taxon>
        <taxon>Gunneridae</taxon>
        <taxon>Pentapetalae</taxon>
        <taxon>rosids</taxon>
        <taxon>fabids</taxon>
        <taxon>Malpighiales</taxon>
        <taxon>Salicaceae</taxon>
        <taxon>Saliceae</taxon>
        <taxon>Populus</taxon>
    </lineage>
</organism>
<accession>A0A2K1WXC0</accession>
<dbReference type="AlphaFoldDB" id="A0A2K1WXC0"/>
<keyword evidence="2" id="KW-1185">Reference proteome</keyword>
<dbReference type="InParanoid" id="A0A2K1WXC0"/>
<sequence>MGFVHWDIKLENNLLANSVRNRSILLNRGIHVNTSQFKQQFPEGSSKAKKDILCIVRKKS</sequence>
<dbReference type="Proteomes" id="UP000006729">
    <property type="component" value="Chromosome 18"/>
</dbReference>
<reference evidence="1 2" key="1">
    <citation type="journal article" date="2006" name="Science">
        <title>The genome of black cottonwood, Populus trichocarpa (Torr. &amp; Gray).</title>
        <authorList>
            <person name="Tuskan G.A."/>
            <person name="Difazio S."/>
            <person name="Jansson S."/>
            <person name="Bohlmann J."/>
            <person name="Grigoriev I."/>
            <person name="Hellsten U."/>
            <person name="Putnam N."/>
            <person name="Ralph S."/>
            <person name="Rombauts S."/>
            <person name="Salamov A."/>
            <person name="Schein J."/>
            <person name="Sterck L."/>
            <person name="Aerts A."/>
            <person name="Bhalerao R.R."/>
            <person name="Bhalerao R.P."/>
            <person name="Blaudez D."/>
            <person name="Boerjan W."/>
            <person name="Brun A."/>
            <person name="Brunner A."/>
            <person name="Busov V."/>
            <person name="Campbell M."/>
            <person name="Carlson J."/>
            <person name="Chalot M."/>
            <person name="Chapman J."/>
            <person name="Chen G.L."/>
            <person name="Cooper D."/>
            <person name="Coutinho P.M."/>
            <person name="Couturier J."/>
            <person name="Covert S."/>
            <person name="Cronk Q."/>
            <person name="Cunningham R."/>
            <person name="Davis J."/>
            <person name="Degroeve S."/>
            <person name="Dejardin A."/>
            <person name="Depamphilis C."/>
            <person name="Detter J."/>
            <person name="Dirks B."/>
            <person name="Dubchak I."/>
            <person name="Duplessis S."/>
            <person name="Ehlting J."/>
            <person name="Ellis B."/>
            <person name="Gendler K."/>
            <person name="Goodstein D."/>
            <person name="Gribskov M."/>
            <person name="Grimwood J."/>
            <person name="Groover A."/>
            <person name="Gunter L."/>
            <person name="Hamberger B."/>
            <person name="Heinze B."/>
            <person name="Helariutta Y."/>
            <person name="Henrissat B."/>
            <person name="Holligan D."/>
            <person name="Holt R."/>
            <person name="Huang W."/>
            <person name="Islam-Faridi N."/>
            <person name="Jones S."/>
            <person name="Jones-Rhoades M."/>
            <person name="Jorgensen R."/>
            <person name="Joshi C."/>
            <person name="Kangasjarvi J."/>
            <person name="Karlsson J."/>
            <person name="Kelleher C."/>
            <person name="Kirkpatrick R."/>
            <person name="Kirst M."/>
            <person name="Kohler A."/>
            <person name="Kalluri U."/>
            <person name="Larimer F."/>
            <person name="Leebens-Mack J."/>
            <person name="Leple J.C."/>
            <person name="Locascio P."/>
            <person name="Lou Y."/>
            <person name="Lucas S."/>
            <person name="Martin F."/>
            <person name="Montanini B."/>
            <person name="Napoli C."/>
            <person name="Nelson D.R."/>
            <person name="Nelson C."/>
            <person name="Nieminen K."/>
            <person name="Nilsson O."/>
            <person name="Pereda V."/>
            <person name="Peter G."/>
            <person name="Philippe R."/>
            <person name="Pilate G."/>
            <person name="Poliakov A."/>
            <person name="Razumovskaya J."/>
            <person name="Richardson P."/>
            <person name="Rinaldi C."/>
            <person name="Ritland K."/>
            <person name="Rouze P."/>
            <person name="Ryaboy D."/>
            <person name="Schmutz J."/>
            <person name="Schrader J."/>
            <person name="Segerman B."/>
            <person name="Shin H."/>
            <person name="Siddiqui A."/>
            <person name="Sterky F."/>
            <person name="Terry A."/>
            <person name="Tsai C.J."/>
            <person name="Uberbacher E."/>
            <person name="Unneberg P."/>
            <person name="Vahala J."/>
            <person name="Wall K."/>
            <person name="Wessler S."/>
            <person name="Yang G."/>
            <person name="Yin T."/>
            <person name="Douglas C."/>
            <person name="Marra M."/>
            <person name="Sandberg G."/>
            <person name="Van de Peer Y."/>
            <person name="Rokhsar D."/>
        </authorList>
    </citation>
    <scope>NUCLEOTIDE SEQUENCE [LARGE SCALE GENOMIC DNA]</scope>
    <source>
        <strain evidence="2">cv. Nisqually</strain>
    </source>
</reference>
<evidence type="ECO:0000313" key="1">
    <source>
        <dbReference type="EMBL" id="PNS93179.1"/>
    </source>
</evidence>
<protein>
    <submittedName>
        <fullName evidence="1">Uncharacterized protein</fullName>
    </submittedName>
</protein>
<evidence type="ECO:0000313" key="2">
    <source>
        <dbReference type="Proteomes" id="UP000006729"/>
    </source>
</evidence>